<gene>
    <name evidence="1" type="ORF">KIH39_20485</name>
</gene>
<dbReference type="RefSeq" id="WP_213495083.1">
    <property type="nucleotide sequence ID" value="NZ_CP074694.1"/>
</dbReference>
<dbReference type="InterPro" id="IPR013406">
    <property type="entry name" value="CHP02574_addiction_mod"/>
</dbReference>
<protein>
    <submittedName>
        <fullName evidence="1">Addiction module protein</fullName>
    </submittedName>
</protein>
<accession>A0A8E6B4J8</accession>
<reference evidence="1" key="1">
    <citation type="submission" date="2021-05" db="EMBL/GenBank/DDBJ databases">
        <title>Complete genome sequence of the cellulolytic planctomycete Telmatocola sphagniphila SP2T and characterization of the first cellulase from planctomycetes.</title>
        <authorList>
            <person name="Rakitin A.L."/>
            <person name="Beletsky A.V."/>
            <person name="Naumoff D.G."/>
            <person name="Kulichevskaya I.S."/>
            <person name="Mardanov A.V."/>
            <person name="Ravin N.V."/>
            <person name="Dedysh S.N."/>
        </authorList>
    </citation>
    <scope>NUCLEOTIDE SEQUENCE</scope>
    <source>
        <strain evidence="1">SP2T</strain>
    </source>
</reference>
<dbReference type="AlphaFoldDB" id="A0A8E6B4J8"/>
<proteinExistence type="predicted"/>
<organism evidence="1 2">
    <name type="scientific">Telmatocola sphagniphila</name>
    <dbReference type="NCBI Taxonomy" id="1123043"/>
    <lineage>
        <taxon>Bacteria</taxon>
        <taxon>Pseudomonadati</taxon>
        <taxon>Planctomycetota</taxon>
        <taxon>Planctomycetia</taxon>
        <taxon>Gemmatales</taxon>
        <taxon>Gemmataceae</taxon>
    </lineage>
</organism>
<sequence length="74" mass="8915">MTKSAVIEAVRQWPIEDQLHFVEQIWEEITVSNCDPQLSAEQKLEFQKRLHNYRLNPEDSMTPEQLITHLRRIR</sequence>
<evidence type="ECO:0000313" key="2">
    <source>
        <dbReference type="Proteomes" id="UP000676194"/>
    </source>
</evidence>
<dbReference type="EMBL" id="CP074694">
    <property type="protein sequence ID" value="QVL31202.1"/>
    <property type="molecule type" value="Genomic_DNA"/>
</dbReference>
<dbReference type="Proteomes" id="UP000676194">
    <property type="component" value="Chromosome"/>
</dbReference>
<dbReference type="KEGG" id="tsph:KIH39_20485"/>
<dbReference type="Pfam" id="PF09720">
    <property type="entry name" value="Unstab_antitox"/>
    <property type="match status" value="1"/>
</dbReference>
<dbReference type="NCBIfam" id="TIGR02574">
    <property type="entry name" value="stabl_TIGR02574"/>
    <property type="match status" value="1"/>
</dbReference>
<keyword evidence="2" id="KW-1185">Reference proteome</keyword>
<name>A0A8E6B4J8_9BACT</name>
<evidence type="ECO:0000313" key="1">
    <source>
        <dbReference type="EMBL" id="QVL31202.1"/>
    </source>
</evidence>